<dbReference type="STRING" id="1507870.A0A1V8TB70"/>
<evidence type="ECO:0000313" key="4">
    <source>
        <dbReference type="Proteomes" id="UP000192596"/>
    </source>
</evidence>
<proteinExistence type="inferred from homology"/>
<dbReference type="InterPro" id="IPR036065">
    <property type="entry name" value="BolA-like_sf"/>
</dbReference>
<evidence type="ECO:0008006" key="5">
    <source>
        <dbReference type="Google" id="ProtNLM"/>
    </source>
</evidence>
<dbReference type="EMBL" id="NAJO01000012">
    <property type="protein sequence ID" value="OQO08653.1"/>
    <property type="molecule type" value="Genomic_DNA"/>
</dbReference>
<evidence type="ECO:0000313" key="3">
    <source>
        <dbReference type="EMBL" id="OQO08653.1"/>
    </source>
</evidence>
<sequence length="112" mass="12517">MSSTSASKTPMEDAIRQKLGDALKPTSIEIFNDSHKHAHHKAMADSTSKETHFRLFVTSEAFKSKMQPARHRMVYALLKDEIAAEGGIHALQLRTRTPEEDEKANAKSEQPS</sequence>
<dbReference type="Pfam" id="PF01722">
    <property type="entry name" value="BolA"/>
    <property type="match status" value="1"/>
</dbReference>
<evidence type="ECO:0000256" key="1">
    <source>
        <dbReference type="RuleBase" id="RU003860"/>
    </source>
</evidence>
<protein>
    <recommendedName>
        <fullName evidence="5">BolA-like protein</fullName>
    </recommendedName>
</protein>
<dbReference type="FunCoup" id="A0A1V8TB70">
    <property type="interactions" value="25"/>
</dbReference>
<dbReference type="SUPFAM" id="SSF82657">
    <property type="entry name" value="BolA-like"/>
    <property type="match status" value="1"/>
</dbReference>
<dbReference type="GO" id="GO:0005759">
    <property type="term" value="C:mitochondrial matrix"/>
    <property type="evidence" value="ECO:0007669"/>
    <property type="project" value="TreeGrafter"/>
</dbReference>
<comment type="similarity">
    <text evidence="1">Belongs to the BolA/IbaG family.</text>
</comment>
<reference evidence="4" key="1">
    <citation type="submission" date="2017-03" db="EMBL/GenBank/DDBJ databases">
        <title>Genomes of endolithic fungi from Antarctica.</title>
        <authorList>
            <person name="Coleine C."/>
            <person name="Masonjones S."/>
            <person name="Stajich J.E."/>
        </authorList>
    </citation>
    <scope>NUCLEOTIDE SEQUENCE [LARGE SCALE GENOMIC DNA]</scope>
    <source>
        <strain evidence="4">CCFEE 5527</strain>
    </source>
</reference>
<dbReference type="PIRSF" id="PIRSF003113">
    <property type="entry name" value="BolA"/>
    <property type="match status" value="1"/>
</dbReference>
<dbReference type="GO" id="GO:0044572">
    <property type="term" value="P:[4Fe-4S] cluster assembly"/>
    <property type="evidence" value="ECO:0007669"/>
    <property type="project" value="TreeGrafter"/>
</dbReference>
<dbReference type="PANTHER" id="PTHR46230">
    <property type="match status" value="1"/>
</dbReference>
<organism evidence="3 4">
    <name type="scientific">Cryoendolithus antarcticus</name>
    <dbReference type="NCBI Taxonomy" id="1507870"/>
    <lineage>
        <taxon>Eukaryota</taxon>
        <taxon>Fungi</taxon>
        <taxon>Dikarya</taxon>
        <taxon>Ascomycota</taxon>
        <taxon>Pezizomycotina</taxon>
        <taxon>Dothideomycetes</taxon>
        <taxon>Dothideomycetidae</taxon>
        <taxon>Cladosporiales</taxon>
        <taxon>Cladosporiaceae</taxon>
        <taxon>Cryoendolithus</taxon>
    </lineage>
</organism>
<dbReference type="Proteomes" id="UP000192596">
    <property type="component" value="Unassembled WGS sequence"/>
</dbReference>
<dbReference type="AlphaFoldDB" id="A0A1V8TB70"/>
<dbReference type="Gene3D" id="3.30.300.90">
    <property type="entry name" value="BolA-like"/>
    <property type="match status" value="1"/>
</dbReference>
<gene>
    <name evidence="3" type="ORF">B0A48_06523</name>
</gene>
<comment type="caution">
    <text evidence="3">The sequence shown here is derived from an EMBL/GenBank/DDBJ whole genome shotgun (WGS) entry which is preliminary data.</text>
</comment>
<dbReference type="OrthoDB" id="411584at2759"/>
<dbReference type="InterPro" id="IPR002634">
    <property type="entry name" value="BolA"/>
</dbReference>
<keyword evidence="4" id="KW-1185">Reference proteome</keyword>
<feature type="region of interest" description="Disordered" evidence="2">
    <location>
        <begin position="89"/>
        <end position="112"/>
    </location>
</feature>
<dbReference type="InParanoid" id="A0A1V8TB70"/>
<evidence type="ECO:0000256" key="2">
    <source>
        <dbReference type="SAM" id="MobiDB-lite"/>
    </source>
</evidence>
<accession>A0A1V8TB70</accession>
<dbReference type="PANTHER" id="PTHR46230:SF7">
    <property type="entry name" value="BOLA-LIKE PROTEIN 1"/>
    <property type="match status" value="1"/>
</dbReference>
<name>A0A1V8TB70_9PEZI</name>